<proteinExistence type="predicted"/>
<gene>
    <name evidence="3" type="primary">LOC111602994</name>
</gene>
<dbReference type="OrthoDB" id="7740281at2759"/>
<reference evidence="3" key="1">
    <citation type="submission" date="2025-08" db="UniProtKB">
        <authorList>
            <consortium name="RefSeq"/>
        </authorList>
    </citation>
    <scope>IDENTIFICATION</scope>
    <source>
        <strain evidence="3">15085-1641.00</strain>
        <tissue evidence="3">Whole body</tissue>
    </source>
</reference>
<evidence type="ECO:0000256" key="1">
    <source>
        <dbReference type="SAM" id="MobiDB-lite"/>
    </source>
</evidence>
<dbReference type="Proteomes" id="UP000504633">
    <property type="component" value="Unplaced"/>
</dbReference>
<dbReference type="OMA" id="FVVVQQD"/>
<dbReference type="AlphaFoldDB" id="A0A6J1M7M2"/>
<evidence type="ECO:0000313" key="2">
    <source>
        <dbReference type="Proteomes" id="UP000504633"/>
    </source>
</evidence>
<protein>
    <submittedName>
        <fullName evidence="3">Uncharacterized protein LOC111602994</fullName>
    </submittedName>
</protein>
<keyword evidence="2" id="KW-1185">Reference proteome</keyword>
<dbReference type="KEGG" id="dhe:111602994"/>
<dbReference type="GeneID" id="111602994"/>
<feature type="region of interest" description="Disordered" evidence="1">
    <location>
        <begin position="174"/>
        <end position="223"/>
    </location>
</feature>
<organism evidence="2 3">
    <name type="scientific">Drosophila hydei</name>
    <name type="common">Fruit fly</name>
    <dbReference type="NCBI Taxonomy" id="7224"/>
    <lineage>
        <taxon>Eukaryota</taxon>
        <taxon>Metazoa</taxon>
        <taxon>Ecdysozoa</taxon>
        <taxon>Arthropoda</taxon>
        <taxon>Hexapoda</taxon>
        <taxon>Insecta</taxon>
        <taxon>Pterygota</taxon>
        <taxon>Neoptera</taxon>
        <taxon>Endopterygota</taxon>
        <taxon>Diptera</taxon>
        <taxon>Brachycera</taxon>
        <taxon>Muscomorpha</taxon>
        <taxon>Ephydroidea</taxon>
        <taxon>Drosophilidae</taxon>
        <taxon>Drosophila</taxon>
    </lineage>
</organism>
<evidence type="ECO:0000313" key="3">
    <source>
        <dbReference type="RefSeq" id="XP_023176159.2"/>
    </source>
</evidence>
<feature type="compositionally biased region" description="Polar residues" evidence="1">
    <location>
        <begin position="178"/>
        <end position="210"/>
    </location>
</feature>
<name>A0A6J1M7M2_DROHY</name>
<sequence length="223" mass="24839">MANNNTVTKLINVSEEAAPAVHIPVQVGNELFVVVQQDIRRIEDIRQISYNRVLSSHHILPMFTQLNANVFGTCAPTSQSFIPFISPSPQQNTSIFSAAPPCGLNDVDMEKQPSQIVANVSKQIFWSKQSKSTSPYPIRYSITTSTTELQEKKPIDSGKNAEDKKHCSCQTWCKPIGTSCNRETQTNAQAKNEGESTNPKKNRSTQSLQKKISEQPLPKQRHS</sequence>
<accession>A0A6J1M7M2</accession>
<dbReference type="RefSeq" id="XP_023176159.2">
    <property type="nucleotide sequence ID" value="XM_023320391.2"/>
</dbReference>